<dbReference type="RefSeq" id="WP_304449255.1">
    <property type="nucleotide sequence ID" value="NZ_JARRAH010000001.1"/>
</dbReference>
<dbReference type="PRINTS" id="PR00081">
    <property type="entry name" value="GDHRDH"/>
</dbReference>
<dbReference type="SMART" id="SM00822">
    <property type="entry name" value="PKS_KR"/>
    <property type="match status" value="1"/>
</dbReference>
<evidence type="ECO:0000256" key="1">
    <source>
        <dbReference type="ARBA" id="ARBA00006484"/>
    </source>
</evidence>
<proteinExistence type="inferred from homology"/>
<evidence type="ECO:0000313" key="5">
    <source>
        <dbReference type="EMBL" id="MFC6837590.1"/>
    </source>
</evidence>
<dbReference type="GO" id="GO:0016491">
    <property type="term" value="F:oxidoreductase activity"/>
    <property type="evidence" value="ECO:0007669"/>
    <property type="project" value="UniProtKB-KW"/>
</dbReference>
<gene>
    <name evidence="5" type="ORF">ACFQHK_13915</name>
</gene>
<evidence type="ECO:0000256" key="3">
    <source>
        <dbReference type="ARBA" id="ARBA00023027"/>
    </source>
</evidence>
<dbReference type="NCBIfam" id="NF005559">
    <property type="entry name" value="PRK07231.1"/>
    <property type="match status" value="1"/>
</dbReference>
<comment type="similarity">
    <text evidence="1">Belongs to the short-chain dehydrogenases/reductases (SDR) family.</text>
</comment>
<dbReference type="EC" id="1.1.1.-" evidence="5"/>
<comment type="caution">
    <text evidence="5">The sequence shown here is derived from an EMBL/GenBank/DDBJ whole genome shotgun (WGS) entry which is preliminary data.</text>
</comment>
<dbReference type="PANTHER" id="PTHR24321">
    <property type="entry name" value="DEHYDROGENASES, SHORT CHAIN"/>
    <property type="match status" value="1"/>
</dbReference>
<dbReference type="InterPro" id="IPR036291">
    <property type="entry name" value="NAD(P)-bd_dom_sf"/>
</dbReference>
<dbReference type="Proteomes" id="UP001596406">
    <property type="component" value="Unassembled WGS sequence"/>
</dbReference>
<dbReference type="InterPro" id="IPR057326">
    <property type="entry name" value="KR_dom"/>
</dbReference>
<dbReference type="PRINTS" id="PR00080">
    <property type="entry name" value="SDRFAMILY"/>
</dbReference>
<dbReference type="PANTHER" id="PTHR24321:SF8">
    <property type="entry name" value="ESTRADIOL 17-BETA-DEHYDROGENASE 8-RELATED"/>
    <property type="match status" value="1"/>
</dbReference>
<reference evidence="5 6" key="1">
    <citation type="journal article" date="2019" name="Int. J. Syst. Evol. Microbiol.">
        <title>The Global Catalogue of Microorganisms (GCM) 10K type strain sequencing project: providing services to taxonomists for standard genome sequencing and annotation.</title>
        <authorList>
            <consortium name="The Broad Institute Genomics Platform"/>
            <consortium name="The Broad Institute Genome Sequencing Center for Infectious Disease"/>
            <person name="Wu L."/>
            <person name="Ma J."/>
        </authorList>
    </citation>
    <scope>NUCLEOTIDE SEQUENCE [LARGE SCALE GENOMIC DNA]</scope>
    <source>
        <strain evidence="5 6">PSRA2</strain>
    </source>
</reference>
<dbReference type="Gene3D" id="3.40.50.720">
    <property type="entry name" value="NAD(P)-binding Rossmann-like Domain"/>
    <property type="match status" value="1"/>
</dbReference>
<dbReference type="InterPro" id="IPR002347">
    <property type="entry name" value="SDR_fam"/>
</dbReference>
<evidence type="ECO:0000256" key="2">
    <source>
        <dbReference type="ARBA" id="ARBA00023002"/>
    </source>
</evidence>
<sequence length="258" mass="27619">MAFASDIAEQTVVITGAGSGIGRATARRFAREGATVAVTDIDVEGGEETVRLVEDEEGGTAAFYELDVRDYDAVESVLQSVAADHGGIDVLFNNAGINQFSLLEETSLEERDAMLDVNVNGVWNGSRAVLPLMRENGGGSIINISSVYGYLGYPTETTYCLTKGAVLNFTRALATEVGPEGIRVNAVAPGFIDTDMPMQFVEQQDDPEAVIAETEEMHALRRWGQPEEVANAVLFLASEESSFITGEYIAVAGGYDVM</sequence>
<accession>A0ABD5UDI0</accession>
<dbReference type="CDD" id="cd05233">
    <property type="entry name" value="SDR_c"/>
    <property type="match status" value="1"/>
</dbReference>
<dbReference type="SUPFAM" id="SSF51735">
    <property type="entry name" value="NAD(P)-binding Rossmann-fold domains"/>
    <property type="match status" value="1"/>
</dbReference>
<dbReference type="NCBIfam" id="NF009466">
    <property type="entry name" value="PRK12826.1-2"/>
    <property type="match status" value="1"/>
</dbReference>
<feature type="domain" description="Ketoreductase" evidence="4">
    <location>
        <begin position="10"/>
        <end position="190"/>
    </location>
</feature>
<dbReference type="AlphaFoldDB" id="A0ABD5UDI0"/>
<dbReference type="EMBL" id="JBHSXM010000001">
    <property type="protein sequence ID" value="MFC6837590.1"/>
    <property type="molecule type" value="Genomic_DNA"/>
</dbReference>
<dbReference type="Pfam" id="PF13561">
    <property type="entry name" value="adh_short_C2"/>
    <property type="match status" value="1"/>
</dbReference>
<dbReference type="FunFam" id="3.40.50.720:FF:000084">
    <property type="entry name" value="Short-chain dehydrogenase reductase"/>
    <property type="match status" value="1"/>
</dbReference>
<keyword evidence="2 5" id="KW-0560">Oxidoreductase</keyword>
<name>A0ABD5UDI0_9EURY</name>
<organism evidence="5 6">
    <name type="scientific">Halomarina ordinaria</name>
    <dbReference type="NCBI Taxonomy" id="3033939"/>
    <lineage>
        <taxon>Archaea</taxon>
        <taxon>Methanobacteriati</taxon>
        <taxon>Methanobacteriota</taxon>
        <taxon>Stenosarchaea group</taxon>
        <taxon>Halobacteria</taxon>
        <taxon>Halobacteriales</taxon>
        <taxon>Natronomonadaceae</taxon>
        <taxon>Halomarina</taxon>
    </lineage>
</organism>
<evidence type="ECO:0000259" key="4">
    <source>
        <dbReference type="SMART" id="SM00822"/>
    </source>
</evidence>
<protein>
    <submittedName>
        <fullName evidence="5">SDR family NAD(P)-dependent oxidoreductase</fullName>
        <ecNumber evidence="5">1.1.1.-</ecNumber>
    </submittedName>
</protein>
<evidence type="ECO:0000313" key="6">
    <source>
        <dbReference type="Proteomes" id="UP001596406"/>
    </source>
</evidence>
<keyword evidence="6" id="KW-1185">Reference proteome</keyword>
<keyword evidence="3" id="KW-0520">NAD</keyword>